<dbReference type="EMBL" id="CP003379">
    <property type="protein sequence ID" value="AFL87478.1"/>
    <property type="molecule type" value="Genomic_DNA"/>
</dbReference>
<evidence type="ECO:0000313" key="4">
    <source>
        <dbReference type="Proteomes" id="UP000006056"/>
    </source>
</evidence>
<dbReference type="InterPro" id="IPR050739">
    <property type="entry name" value="MFP"/>
</dbReference>
<proteinExistence type="predicted"/>
<dbReference type="eggNOG" id="COG0845">
    <property type="taxonomic scope" value="Bacteria"/>
</dbReference>
<dbReference type="Gene3D" id="1.10.287.470">
    <property type="entry name" value="Helix hairpin bin"/>
    <property type="match status" value="1"/>
</dbReference>
<dbReference type="HOGENOM" id="CLU_038456_0_0_0"/>
<protein>
    <submittedName>
        <fullName evidence="3">Multidrug resistance efflux pump</fullName>
    </submittedName>
</protein>
<organism evidence="3 4">
    <name type="scientific">Terriglobus roseus (strain DSM 18391 / NRRL B-41598 / KBS 63)</name>
    <dbReference type="NCBI Taxonomy" id="926566"/>
    <lineage>
        <taxon>Bacteria</taxon>
        <taxon>Pseudomonadati</taxon>
        <taxon>Acidobacteriota</taxon>
        <taxon>Terriglobia</taxon>
        <taxon>Terriglobales</taxon>
        <taxon>Acidobacteriaceae</taxon>
        <taxon>Terriglobus</taxon>
    </lineage>
</organism>
<dbReference type="AlphaFoldDB" id="I3ZE10"/>
<keyword evidence="4" id="KW-1185">Reference proteome</keyword>
<feature type="region of interest" description="Disordered" evidence="1">
    <location>
        <begin position="213"/>
        <end position="240"/>
    </location>
</feature>
<evidence type="ECO:0000313" key="3">
    <source>
        <dbReference type="EMBL" id="AFL87478.1"/>
    </source>
</evidence>
<feature type="compositionally biased region" description="Polar residues" evidence="1">
    <location>
        <begin position="214"/>
        <end position="227"/>
    </location>
</feature>
<reference evidence="3 4" key="1">
    <citation type="submission" date="2012-06" db="EMBL/GenBank/DDBJ databases">
        <title>Complete genome of Terriglobus roseus DSM 18391.</title>
        <authorList>
            <consortium name="US DOE Joint Genome Institute (JGI-PGF)"/>
            <person name="Lucas S."/>
            <person name="Copeland A."/>
            <person name="Lapidus A."/>
            <person name="Glavina del Rio T."/>
            <person name="Dalin E."/>
            <person name="Tice H."/>
            <person name="Bruce D."/>
            <person name="Goodwin L."/>
            <person name="Pitluck S."/>
            <person name="Peters L."/>
            <person name="Mikhailova N."/>
            <person name="Munk A.C.C."/>
            <person name="Kyrpides N."/>
            <person name="Mavromatis K."/>
            <person name="Ivanova N."/>
            <person name="Brettin T."/>
            <person name="Detter J.C."/>
            <person name="Han C."/>
            <person name="Larimer F."/>
            <person name="Land M."/>
            <person name="Hauser L."/>
            <person name="Markowitz V."/>
            <person name="Cheng J.-F."/>
            <person name="Hugenholtz P."/>
            <person name="Woyke T."/>
            <person name="Wu D."/>
            <person name="Brambilla E."/>
            <person name="Klenk H.-P."/>
            <person name="Eisen J.A."/>
        </authorList>
    </citation>
    <scope>NUCLEOTIDE SEQUENCE [LARGE SCALE GENOMIC DNA]</scope>
    <source>
        <strain evidence="4">DSM 18391 / NRRL B-41598 / KBS 63</strain>
    </source>
</reference>
<dbReference type="PANTHER" id="PTHR30386:SF18">
    <property type="entry name" value="INNER MEMBRANE PROTEIN YIAV-RELATED"/>
    <property type="match status" value="1"/>
</dbReference>
<evidence type="ECO:0000256" key="2">
    <source>
        <dbReference type="SAM" id="Phobius"/>
    </source>
</evidence>
<dbReference type="KEGG" id="trs:Terro_1166"/>
<keyword evidence="2" id="KW-0472">Membrane</keyword>
<accession>I3ZE10</accession>
<dbReference type="STRING" id="926566.Terro_1166"/>
<dbReference type="PANTHER" id="PTHR30386">
    <property type="entry name" value="MEMBRANE FUSION SUBUNIT OF EMRAB-TOLC MULTIDRUG EFFLUX PUMP"/>
    <property type="match status" value="1"/>
</dbReference>
<dbReference type="SUPFAM" id="SSF111369">
    <property type="entry name" value="HlyD-like secretion proteins"/>
    <property type="match status" value="1"/>
</dbReference>
<gene>
    <name evidence="3" type="ordered locus">Terro_1166</name>
</gene>
<sequence>MTTAVKEVSTTRKLSAMEALRTPNALRMLAFALGGILLLVIAALFSPWQQNIDGAGRVSALTPIERQQSIDATVDGRVVKWHVIEGTHVTKGSPVVDIADLDPTMPERLKLERSATADRIRAATERDAQLGGRISEVVAQLGNDLAAGDFRIQQASDRVQGAERAVDSAQAKEIAAKKNVDRVRALFPSGVVSKRQVEVAEAEYNAAVADLSRSRASLNESRNSQRTSEAERARTANAGRALIRDARATQQSARAEIASAQAALQPVEVRLNRQSTQTIKAPADGTIFRLMAQPDSAVLKAGEEIASFVPDNTLPVVELLVSGRDMPLISVGRKVRLQFEGWPAIQFAGWPSVAVGTFGGRVRLVDPTDNGSGKFRLLVEPDPDDAPWPSLRYLRQGVRVHGWVLLNRVTLGFELWRLFNGFAPVVEPEKGTKVAGKKA</sequence>
<dbReference type="PATRIC" id="fig|926566.3.peg.1144"/>
<keyword evidence="2" id="KW-0812">Transmembrane</keyword>
<feature type="transmembrane region" description="Helical" evidence="2">
    <location>
        <begin position="25"/>
        <end position="48"/>
    </location>
</feature>
<keyword evidence="2" id="KW-1133">Transmembrane helix</keyword>
<dbReference type="PRINTS" id="PR01490">
    <property type="entry name" value="RTXTOXIND"/>
</dbReference>
<evidence type="ECO:0000256" key="1">
    <source>
        <dbReference type="SAM" id="MobiDB-lite"/>
    </source>
</evidence>
<name>I3ZE10_TERRK</name>
<dbReference type="Proteomes" id="UP000006056">
    <property type="component" value="Chromosome"/>
</dbReference>